<dbReference type="UniPathway" id="UPA00143"/>
<dbReference type="PANTHER" id="PTHR46573:SF1">
    <property type="entry name" value="WD REPEAT, SAM AND U-BOX DOMAIN-CONTAINING PROTEIN 1"/>
    <property type="match status" value="1"/>
</dbReference>
<keyword evidence="3 4" id="KW-0862">Zinc</keyword>
<dbReference type="GO" id="GO:0008270">
    <property type="term" value="F:zinc ion binding"/>
    <property type="evidence" value="ECO:0007669"/>
    <property type="project" value="UniProtKB-KW"/>
</dbReference>
<dbReference type="InterPro" id="IPR003613">
    <property type="entry name" value="Ubox_domain"/>
</dbReference>
<dbReference type="PROSITE" id="PS51698">
    <property type="entry name" value="U_BOX"/>
    <property type="match status" value="1"/>
</dbReference>
<dbReference type="PANTHER" id="PTHR46573">
    <property type="entry name" value="WD REPEAT, SAM AND U-BOX DOMAIN-CONTAINING PROTEIN 1"/>
    <property type="match status" value="1"/>
</dbReference>
<dbReference type="GeneID" id="17359125"/>
<protein>
    <recommendedName>
        <fullName evidence="10">C3H1-type domain-containing protein</fullName>
    </recommendedName>
</protein>
<dbReference type="OrthoDB" id="10064100at2759"/>
<evidence type="ECO:0000259" key="6">
    <source>
        <dbReference type="PROSITE" id="PS50103"/>
    </source>
</evidence>
<dbReference type="InterPro" id="IPR036855">
    <property type="entry name" value="Znf_CCCH_sf"/>
</dbReference>
<feature type="compositionally biased region" description="Low complexity" evidence="5">
    <location>
        <begin position="106"/>
        <end position="138"/>
    </location>
</feature>
<dbReference type="Proteomes" id="UP000008141">
    <property type="component" value="Unassembled WGS sequence"/>
</dbReference>
<dbReference type="RefSeq" id="XP_005852127.1">
    <property type="nucleotide sequence ID" value="XM_005852065.1"/>
</dbReference>
<keyword evidence="9" id="KW-1185">Reference proteome</keyword>
<name>E1Z2M5_CHLVA</name>
<dbReference type="Gene3D" id="3.30.40.10">
    <property type="entry name" value="Zinc/RING finger domain, C3HC4 (zinc finger)"/>
    <property type="match status" value="1"/>
</dbReference>
<evidence type="ECO:0000259" key="7">
    <source>
        <dbReference type="PROSITE" id="PS51698"/>
    </source>
</evidence>
<proteinExistence type="predicted"/>
<dbReference type="SUPFAM" id="SSF57850">
    <property type="entry name" value="RING/U-box"/>
    <property type="match status" value="1"/>
</dbReference>
<evidence type="ECO:0000313" key="9">
    <source>
        <dbReference type="Proteomes" id="UP000008141"/>
    </source>
</evidence>
<reference evidence="8 9" key="1">
    <citation type="journal article" date="2010" name="Plant Cell">
        <title>The Chlorella variabilis NC64A genome reveals adaptation to photosymbiosis, coevolution with viruses, and cryptic sex.</title>
        <authorList>
            <person name="Blanc G."/>
            <person name="Duncan G."/>
            <person name="Agarkova I."/>
            <person name="Borodovsky M."/>
            <person name="Gurnon J."/>
            <person name="Kuo A."/>
            <person name="Lindquist E."/>
            <person name="Lucas S."/>
            <person name="Pangilinan J."/>
            <person name="Polle J."/>
            <person name="Salamov A."/>
            <person name="Terry A."/>
            <person name="Yamada T."/>
            <person name="Dunigan D.D."/>
            <person name="Grigoriev I.V."/>
            <person name="Claverie J.M."/>
            <person name="Van Etten J.L."/>
        </authorList>
    </citation>
    <scope>NUCLEOTIDE SEQUENCE [LARGE SCALE GENOMIC DNA]</scope>
    <source>
        <strain evidence="8 9">NC64A</strain>
    </source>
</reference>
<evidence type="ECO:0000313" key="8">
    <source>
        <dbReference type="EMBL" id="EFN60025.1"/>
    </source>
</evidence>
<feature type="domain" description="C3H1-type" evidence="6">
    <location>
        <begin position="66"/>
        <end position="94"/>
    </location>
</feature>
<dbReference type="Gene3D" id="4.10.1000.10">
    <property type="entry name" value="Zinc finger, CCCH-type"/>
    <property type="match status" value="1"/>
</dbReference>
<dbReference type="PROSITE" id="PS50103">
    <property type="entry name" value="ZF_C3H1"/>
    <property type="match status" value="1"/>
</dbReference>
<feature type="zinc finger region" description="C3H1-type" evidence="4">
    <location>
        <begin position="66"/>
        <end position="94"/>
    </location>
</feature>
<dbReference type="InterPro" id="IPR000571">
    <property type="entry name" value="Znf_CCCH"/>
</dbReference>
<evidence type="ECO:0000256" key="3">
    <source>
        <dbReference type="ARBA" id="ARBA00022833"/>
    </source>
</evidence>
<dbReference type="KEGG" id="cvr:CHLNCDRAFT_133221"/>
<dbReference type="CDD" id="cd16655">
    <property type="entry name" value="RING-Ubox_WDSUB1-like"/>
    <property type="match status" value="1"/>
</dbReference>
<dbReference type="EMBL" id="GL433835">
    <property type="protein sequence ID" value="EFN60025.1"/>
    <property type="molecule type" value="Genomic_DNA"/>
</dbReference>
<dbReference type="SUPFAM" id="SSF90229">
    <property type="entry name" value="CCCH zinc finger"/>
    <property type="match status" value="1"/>
</dbReference>
<dbReference type="GO" id="GO:0016567">
    <property type="term" value="P:protein ubiquitination"/>
    <property type="evidence" value="ECO:0007669"/>
    <property type="project" value="UniProtKB-UniPathway"/>
</dbReference>
<feature type="region of interest" description="Disordered" evidence="5">
    <location>
        <begin position="99"/>
        <end position="138"/>
    </location>
</feature>
<sequence length="365" mass="37448">MSGHGSGSAGRETPFSRQAAGLSAAAGPGTPAQHAALPLPPQPSYEAIGYPDPPLPPPPHREEPYFYKTQLCRYHSSPFGCKYRSRCTFAHGHHELRHSRFTGTVPGPHAAGGSQQPQPQQAATWHGPRPAAGPWQAAAPQEVNPAEVAALLQGTAYPAPAGRGAAAERAPAVNTLGAGAQSVAASPMLPTELPAPWLLHGPSTAEAAAPVAASGAPLAPPGGSPRAAAAPPDQAAQPGQGKGAGCSGAAAAAAGSGAGGSGSCHVSSTEAVCIPADIQGVLQRRFNSPITCPITLEPFSDPVVAADGNIYEKQAIEEWLYREGNDTSPLTNQPLAHKMLMPCGTMRWCMMDVVHFVTAMRRQVL</sequence>
<feature type="region of interest" description="Disordered" evidence="5">
    <location>
        <begin position="209"/>
        <end position="252"/>
    </location>
</feature>
<evidence type="ECO:0000256" key="2">
    <source>
        <dbReference type="ARBA" id="ARBA00022771"/>
    </source>
</evidence>
<dbReference type="AlphaFoldDB" id="E1Z2M5"/>
<organism evidence="9">
    <name type="scientific">Chlorella variabilis</name>
    <name type="common">Green alga</name>
    <dbReference type="NCBI Taxonomy" id="554065"/>
    <lineage>
        <taxon>Eukaryota</taxon>
        <taxon>Viridiplantae</taxon>
        <taxon>Chlorophyta</taxon>
        <taxon>core chlorophytes</taxon>
        <taxon>Trebouxiophyceae</taxon>
        <taxon>Chlorellales</taxon>
        <taxon>Chlorellaceae</taxon>
        <taxon>Chlorella clade</taxon>
        <taxon>Chlorella</taxon>
    </lineage>
</organism>
<dbReference type="InterPro" id="IPR013083">
    <property type="entry name" value="Znf_RING/FYVE/PHD"/>
</dbReference>
<evidence type="ECO:0008006" key="10">
    <source>
        <dbReference type="Google" id="ProtNLM"/>
    </source>
</evidence>
<gene>
    <name evidence="8" type="ORF">CHLNCDRAFT_133221</name>
</gene>
<evidence type="ECO:0000256" key="4">
    <source>
        <dbReference type="PROSITE-ProRule" id="PRU00723"/>
    </source>
</evidence>
<accession>E1Z2M5</accession>
<feature type="region of interest" description="Disordered" evidence="5">
    <location>
        <begin position="1"/>
        <end position="62"/>
    </location>
</feature>
<dbReference type="GO" id="GO:0004842">
    <property type="term" value="F:ubiquitin-protein transferase activity"/>
    <property type="evidence" value="ECO:0007669"/>
    <property type="project" value="InterPro"/>
</dbReference>
<keyword evidence="2 4" id="KW-0863">Zinc-finger</keyword>
<feature type="compositionally biased region" description="Low complexity" evidence="5">
    <location>
        <begin position="224"/>
        <end position="239"/>
    </location>
</feature>
<evidence type="ECO:0000256" key="5">
    <source>
        <dbReference type="SAM" id="MobiDB-lite"/>
    </source>
</evidence>
<dbReference type="SMART" id="SM00504">
    <property type="entry name" value="Ubox"/>
    <property type="match status" value="1"/>
</dbReference>
<evidence type="ECO:0000256" key="1">
    <source>
        <dbReference type="ARBA" id="ARBA00022723"/>
    </source>
</evidence>
<dbReference type="InParanoid" id="E1Z2M5"/>
<dbReference type="Pfam" id="PF04564">
    <property type="entry name" value="U-box"/>
    <property type="match status" value="1"/>
</dbReference>
<feature type="domain" description="U-box" evidence="7">
    <location>
        <begin position="285"/>
        <end position="365"/>
    </location>
</feature>
<keyword evidence="1 4" id="KW-0479">Metal-binding</keyword>
<dbReference type="InterPro" id="IPR052085">
    <property type="entry name" value="WD-SAM-U-box"/>
</dbReference>